<proteinExistence type="predicted"/>
<accession>A0AAW1SJ38</accession>
<comment type="caution">
    <text evidence="1">The sequence shown here is derived from an EMBL/GenBank/DDBJ whole genome shotgun (WGS) entry which is preliminary data.</text>
</comment>
<dbReference type="EMBL" id="JALJOU010000001">
    <property type="protein sequence ID" value="KAK9846428.1"/>
    <property type="molecule type" value="Genomic_DNA"/>
</dbReference>
<dbReference type="Proteomes" id="UP001445335">
    <property type="component" value="Unassembled WGS sequence"/>
</dbReference>
<reference evidence="1 2" key="1">
    <citation type="journal article" date="2024" name="Nat. Commun.">
        <title>Phylogenomics reveals the evolutionary origins of lichenization in chlorophyte algae.</title>
        <authorList>
            <person name="Puginier C."/>
            <person name="Libourel C."/>
            <person name="Otte J."/>
            <person name="Skaloud P."/>
            <person name="Haon M."/>
            <person name="Grisel S."/>
            <person name="Petersen M."/>
            <person name="Berrin J.G."/>
            <person name="Delaux P.M."/>
            <person name="Dal Grande F."/>
            <person name="Keller J."/>
        </authorList>
    </citation>
    <scope>NUCLEOTIDE SEQUENCE [LARGE SCALE GENOMIC DNA]</scope>
    <source>
        <strain evidence="1 2">SAG 245.80</strain>
    </source>
</reference>
<dbReference type="AlphaFoldDB" id="A0AAW1SJ38"/>
<evidence type="ECO:0000313" key="2">
    <source>
        <dbReference type="Proteomes" id="UP001445335"/>
    </source>
</evidence>
<name>A0AAW1SJ38_9CHLO</name>
<evidence type="ECO:0000313" key="1">
    <source>
        <dbReference type="EMBL" id="KAK9846428.1"/>
    </source>
</evidence>
<gene>
    <name evidence="1" type="ORF">WJX81_003610</name>
</gene>
<keyword evidence="2" id="KW-1185">Reference proteome</keyword>
<organism evidence="1 2">
    <name type="scientific">Elliptochloris bilobata</name>
    <dbReference type="NCBI Taxonomy" id="381761"/>
    <lineage>
        <taxon>Eukaryota</taxon>
        <taxon>Viridiplantae</taxon>
        <taxon>Chlorophyta</taxon>
        <taxon>core chlorophytes</taxon>
        <taxon>Trebouxiophyceae</taxon>
        <taxon>Trebouxiophyceae incertae sedis</taxon>
        <taxon>Elliptochloris clade</taxon>
        <taxon>Elliptochloris</taxon>
    </lineage>
</organism>
<sequence length="153" mass="17581">MKRTRTFFVMFRGSKHDLLHLTVGLPSGGHLHHDCELLWAATGEWVIDPAWYTNSPVRSYKPWDWALVLEFPVDSVHPEGVGKGARLERFIMELHPDKAEEKAAEHLLNFREMGGQRPIICVATQQLALSYARVAALHTWAKLWRLKRQALMS</sequence>
<protein>
    <submittedName>
        <fullName evidence="1">Uncharacterized protein</fullName>
    </submittedName>
</protein>